<dbReference type="Gene3D" id="3.40.50.20">
    <property type="match status" value="1"/>
</dbReference>
<evidence type="ECO:0000313" key="3">
    <source>
        <dbReference type="EMBL" id="ASB41923.1"/>
    </source>
</evidence>
<evidence type="ECO:0000259" key="2">
    <source>
        <dbReference type="PROSITE" id="PS50975"/>
    </source>
</evidence>
<sequence>MVKINVLVTAVGNAGVGSQIVEALKLSNLELNIVGTDISNFCIPQLNKFYKVPKATDPDYSMVIDRIISENSIHAIFPNSRAEIKFFLCNRQKYENRGIGIPLNSENIQEICENKYHLFSYLSEKGISVPRFLKINKIEDCYKISFFPVVIKPNILASASEHVYIAFDVEDAICYTTVMLKRGLDIVVQEYVGDMNSEYTIGVTSDNASNILGTIVIHRLYYSAISYKNKFRIGDKSYAISSGITQGEVVQDENIALQAQNIAQCLNSCGPLNIQGMVVNRQLLLFDAHPTITGSVSIRALAGYNEPENFLREKILGQVSRYTYRNIQVMRKLISEIKGE</sequence>
<dbReference type="Gene3D" id="3.30.470.20">
    <property type="entry name" value="ATP-grasp fold, B domain"/>
    <property type="match status" value="1"/>
</dbReference>
<evidence type="ECO:0000313" key="4">
    <source>
        <dbReference type="Proteomes" id="UP000196710"/>
    </source>
</evidence>
<proteinExistence type="predicted"/>
<organism evidence="3 4">
    <name type="scientific">Acutalibacter muris</name>
    <dbReference type="NCBI Taxonomy" id="1796620"/>
    <lineage>
        <taxon>Bacteria</taxon>
        <taxon>Bacillati</taxon>
        <taxon>Bacillota</taxon>
        <taxon>Clostridia</taxon>
        <taxon>Eubacteriales</taxon>
        <taxon>Acutalibacteraceae</taxon>
        <taxon>Acutalibacter</taxon>
    </lineage>
</organism>
<gene>
    <name evidence="3" type="ORF">ADH66_15430</name>
</gene>
<dbReference type="SUPFAM" id="SSF56059">
    <property type="entry name" value="Glutathione synthetase ATP-binding domain-like"/>
    <property type="match status" value="1"/>
</dbReference>
<keyword evidence="4" id="KW-1185">Reference proteome</keyword>
<reference evidence="4" key="1">
    <citation type="submission" date="2017-05" db="EMBL/GenBank/DDBJ databases">
        <title>Improved OligoMM genomes.</title>
        <authorList>
            <person name="Garzetti D."/>
        </authorList>
    </citation>
    <scope>NUCLEOTIDE SEQUENCE [LARGE SCALE GENOMIC DNA]</scope>
    <source>
        <strain evidence="4">KB18</strain>
    </source>
</reference>
<dbReference type="PROSITE" id="PS50975">
    <property type="entry name" value="ATP_GRASP"/>
    <property type="match status" value="1"/>
</dbReference>
<feature type="domain" description="ATP-grasp" evidence="2">
    <location>
        <begin position="119"/>
        <end position="315"/>
    </location>
</feature>
<keyword evidence="1" id="KW-0067">ATP-binding</keyword>
<accession>A0ABM6L982</accession>
<dbReference type="NCBIfam" id="NF009402">
    <property type="entry name" value="PRK12767.1-1"/>
    <property type="match status" value="1"/>
</dbReference>
<keyword evidence="1" id="KW-0547">Nucleotide-binding</keyword>
<dbReference type="InterPro" id="IPR011761">
    <property type="entry name" value="ATP-grasp"/>
</dbReference>
<dbReference type="Proteomes" id="UP000196710">
    <property type="component" value="Chromosome"/>
</dbReference>
<dbReference type="EMBL" id="CP021422">
    <property type="protein sequence ID" value="ASB41923.1"/>
    <property type="molecule type" value="Genomic_DNA"/>
</dbReference>
<protein>
    <recommendedName>
        <fullName evidence="2">ATP-grasp domain-containing protein</fullName>
    </recommendedName>
</protein>
<name>A0ABM6L982_9FIRM</name>
<evidence type="ECO:0000256" key="1">
    <source>
        <dbReference type="PROSITE-ProRule" id="PRU00409"/>
    </source>
</evidence>